<dbReference type="Gene3D" id="3.40.50.300">
    <property type="entry name" value="P-loop containing nucleotide triphosphate hydrolases"/>
    <property type="match status" value="1"/>
</dbReference>
<feature type="compositionally biased region" description="Low complexity" evidence="8">
    <location>
        <begin position="39"/>
        <end position="49"/>
    </location>
</feature>
<comment type="similarity">
    <text evidence="2">Belongs to the rad17/RAD24 family.</text>
</comment>
<feature type="compositionally biased region" description="Basic residues" evidence="8">
    <location>
        <begin position="1"/>
        <end position="11"/>
    </location>
</feature>
<comment type="subcellular location">
    <subcellularLocation>
        <location evidence="1">Nucleus</location>
    </subcellularLocation>
</comment>
<evidence type="ECO:0000256" key="1">
    <source>
        <dbReference type="ARBA" id="ARBA00004123"/>
    </source>
</evidence>
<dbReference type="GO" id="GO:0006281">
    <property type="term" value="P:DNA repair"/>
    <property type="evidence" value="ECO:0007669"/>
    <property type="project" value="InterPro"/>
</dbReference>
<dbReference type="GO" id="GO:0003689">
    <property type="term" value="F:DNA clamp loader activity"/>
    <property type="evidence" value="ECO:0007669"/>
    <property type="project" value="TreeGrafter"/>
</dbReference>
<feature type="region of interest" description="Disordered" evidence="8">
    <location>
        <begin position="214"/>
        <end position="237"/>
    </location>
</feature>
<dbReference type="InterPro" id="IPR057927">
    <property type="entry name" value="RAD24-like_helical"/>
</dbReference>
<feature type="compositionally biased region" description="Gly residues" evidence="8">
    <location>
        <begin position="882"/>
        <end position="893"/>
    </location>
</feature>
<dbReference type="Proteomes" id="UP000800041">
    <property type="component" value="Unassembled WGS sequence"/>
</dbReference>
<dbReference type="PANTHER" id="PTHR12172">
    <property type="entry name" value="CELL CYCLE CHECKPOINT PROTEIN RAD17"/>
    <property type="match status" value="1"/>
</dbReference>
<feature type="domain" description="Checkpoint protein RAD24-like helical bundle" evidence="9">
    <location>
        <begin position="550"/>
        <end position="678"/>
    </location>
</feature>
<feature type="compositionally biased region" description="Acidic residues" evidence="8">
    <location>
        <begin position="857"/>
        <end position="869"/>
    </location>
</feature>
<evidence type="ECO:0000256" key="4">
    <source>
        <dbReference type="ARBA" id="ARBA00022763"/>
    </source>
</evidence>
<feature type="region of interest" description="Disordered" evidence="8">
    <location>
        <begin position="857"/>
        <end position="912"/>
    </location>
</feature>
<dbReference type="Pfam" id="PF25812">
    <property type="entry name" value="RAD24_helical"/>
    <property type="match status" value="1"/>
</dbReference>
<feature type="region of interest" description="Disordered" evidence="8">
    <location>
        <begin position="1"/>
        <end position="126"/>
    </location>
</feature>
<dbReference type="GO" id="GO:0000077">
    <property type="term" value="P:DNA damage checkpoint signaling"/>
    <property type="evidence" value="ECO:0007669"/>
    <property type="project" value="TreeGrafter"/>
</dbReference>
<evidence type="ECO:0000256" key="8">
    <source>
        <dbReference type="SAM" id="MobiDB-lite"/>
    </source>
</evidence>
<sequence>MVKQKTSRRKLVVSSADEHTSQSSTHVSNNEPAKPPPSRATRTTTRALRSQTKQKEPSGPPLKQKKQTTIIFSDDEEPAEPAEKSKRATSKLLSPTSSTKNARPSSQTQRSPSKKKVDKPKAREKSIYSFFNAATQRLQSKQSVSPEKPSAAVKFEDEEDLIEDDSLGEEMAELAGNTESKSSLAIREKRKHGGLDDYGVTARFPLGSQKYMRTSNGSKRAVSTSSQTSAATSDPRPWTEKYGPVDITELAVHKKKVDDVRDWLVSVFTAKYRKKLLVLKGAAGTGKTTTLNILSTELGFDVSEWKNPTTTTGSDIPFTSVLSQFEDFIARTGAFGSLEFASAGPPKLPEQSTDGDGKRTAILMEEFPNVFTKSTSGVQSFRNIIKQYLSANVPPLTNLFGSKAGAASVTPLVMIISETLVSTSTASIDSFTAHRLLGPEVLSHPCVTIYEFNPVAPTILSKALDLALRKDQKTSQRLKGPGPAVIKYLSETGDVRNAISTLEFLCLRGSNDVGWGDKMGAAKQTKAASKTPHTMTDMEKSSLEIVTQRESALGIFHAVGKIIYNKRDAPNAPVPPQPPSHLPQFARTKPSEVNVDTLIDELGTDIQTFVAAIHENYILSCNGATSEDTLDSINGCIDALSDADLLSPDRFGNANSSSRRSFQGSGADTLRQDEMCFHVAARGVLFEMPYPVKRISPPQSVMKGRAYGGNSRVANMMFYPMSLRLWRKREEIEGMIDLFVSRAQRGLLGGVAAMENASSTTAVAPRPKFAAVDTWRKAAMAITPPASQKARPGNPANEDQPPTVLLGSGGSASNEMLLERLPYMTAMLRRKAASKGALFKEMESVTRFTGVTMVGDEVVDDDDGDDEADNIGKKKTKDMFGQKGGSNGSGSGLGASTNEVASLVLSDDDIED</sequence>
<dbReference type="GO" id="GO:0003682">
    <property type="term" value="F:chromatin binding"/>
    <property type="evidence" value="ECO:0007669"/>
    <property type="project" value="TreeGrafter"/>
</dbReference>
<evidence type="ECO:0000259" key="9">
    <source>
        <dbReference type="Pfam" id="PF25812"/>
    </source>
</evidence>
<feature type="compositionally biased region" description="Low complexity" evidence="8">
    <location>
        <begin position="90"/>
        <end position="100"/>
    </location>
</feature>
<reference evidence="10" key="1">
    <citation type="journal article" date="2020" name="Stud. Mycol.">
        <title>101 Dothideomycetes genomes: a test case for predicting lifestyles and emergence of pathogens.</title>
        <authorList>
            <person name="Haridas S."/>
            <person name="Albert R."/>
            <person name="Binder M."/>
            <person name="Bloem J."/>
            <person name="Labutti K."/>
            <person name="Salamov A."/>
            <person name="Andreopoulos B."/>
            <person name="Baker S."/>
            <person name="Barry K."/>
            <person name="Bills G."/>
            <person name="Bluhm B."/>
            <person name="Cannon C."/>
            <person name="Castanera R."/>
            <person name="Culley D."/>
            <person name="Daum C."/>
            <person name="Ezra D."/>
            <person name="Gonzalez J."/>
            <person name="Henrissat B."/>
            <person name="Kuo A."/>
            <person name="Liang C."/>
            <person name="Lipzen A."/>
            <person name="Lutzoni F."/>
            <person name="Magnuson J."/>
            <person name="Mondo S."/>
            <person name="Nolan M."/>
            <person name="Ohm R."/>
            <person name="Pangilinan J."/>
            <person name="Park H.-J."/>
            <person name="Ramirez L."/>
            <person name="Alfaro M."/>
            <person name="Sun H."/>
            <person name="Tritt A."/>
            <person name="Yoshinaga Y."/>
            <person name="Zwiers L.-H."/>
            <person name="Turgeon B."/>
            <person name="Goodwin S."/>
            <person name="Spatafora J."/>
            <person name="Crous P."/>
            <person name="Grigoriev I."/>
        </authorList>
    </citation>
    <scope>NUCLEOTIDE SEQUENCE</scope>
    <source>
        <strain evidence="10">CBS 113979</strain>
    </source>
</reference>
<dbReference type="InterPro" id="IPR027417">
    <property type="entry name" value="P-loop_NTPase"/>
</dbReference>
<keyword evidence="11" id="KW-1185">Reference proteome</keyword>
<name>A0A6G1HHV3_9PEZI</name>
<keyword evidence="7" id="KW-0131">Cell cycle</keyword>
<evidence type="ECO:0000256" key="7">
    <source>
        <dbReference type="ARBA" id="ARBA00023306"/>
    </source>
</evidence>
<proteinExistence type="inferred from homology"/>
<feature type="compositionally biased region" description="Polar residues" evidence="8">
    <location>
        <begin position="101"/>
        <end position="111"/>
    </location>
</feature>
<keyword evidence="4" id="KW-0227">DNA damage</keyword>
<accession>A0A6G1HHV3</accession>
<evidence type="ECO:0000313" key="10">
    <source>
        <dbReference type="EMBL" id="KAF1992612.1"/>
    </source>
</evidence>
<evidence type="ECO:0000256" key="5">
    <source>
        <dbReference type="ARBA" id="ARBA00022840"/>
    </source>
</evidence>
<gene>
    <name evidence="10" type="ORF">K402DRAFT_388260</name>
</gene>
<keyword evidence="6" id="KW-0539">Nucleus</keyword>
<feature type="region of interest" description="Disordered" evidence="8">
    <location>
        <begin position="784"/>
        <end position="811"/>
    </location>
</feature>
<feature type="compositionally biased region" description="Low complexity" evidence="8">
    <location>
        <begin position="221"/>
        <end position="233"/>
    </location>
</feature>
<dbReference type="AlphaFoldDB" id="A0A6G1HHV3"/>
<dbReference type="GO" id="GO:0033314">
    <property type="term" value="P:mitotic DNA replication checkpoint signaling"/>
    <property type="evidence" value="ECO:0007669"/>
    <property type="project" value="TreeGrafter"/>
</dbReference>
<organism evidence="10 11">
    <name type="scientific">Aulographum hederae CBS 113979</name>
    <dbReference type="NCBI Taxonomy" id="1176131"/>
    <lineage>
        <taxon>Eukaryota</taxon>
        <taxon>Fungi</taxon>
        <taxon>Dikarya</taxon>
        <taxon>Ascomycota</taxon>
        <taxon>Pezizomycotina</taxon>
        <taxon>Dothideomycetes</taxon>
        <taxon>Pleosporomycetidae</taxon>
        <taxon>Aulographales</taxon>
        <taxon>Aulographaceae</taxon>
    </lineage>
</organism>
<evidence type="ECO:0000313" key="11">
    <source>
        <dbReference type="Proteomes" id="UP000800041"/>
    </source>
</evidence>
<evidence type="ECO:0000256" key="2">
    <source>
        <dbReference type="ARBA" id="ARBA00006168"/>
    </source>
</evidence>
<dbReference type="PANTHER" id="PTHR12172:SF0">
    <property type="entry name" value="CELL CYCLE CHECKPOINT PROTEIN RAD17"/>
    <property type="match status" value="1"/>
</dbReference>
<dbReference type="GO" id="GO:0005634">
    <property type="term" value="C:nucleus"/>
    <property type="evidence" value="ECO:0007669"/>
    <property type="project" value="UniProtKB-SubCell"/>
</dbReference>
<keyword evidence="5" id="KW-0067">ATP-binding</keyword>
<dbReference type="GO" id="GO:0005524">
    <property type="term" value="F:ATP binding"/>
    <property type="evidence" value="ECO:0007669"/>
    <property type="project" value="UniProtKB-KW"/>
</dbReference>
<protein>
    <submittedName>
        <fullName evidence="10">Rad17-domain-containing protein</fullName>
    </submittedName>
</protein>
<dbReference type="EMBL" id="ML977137">
    <property type="protein sequence ID" value="KAF1992612.1"/>
    <property type="molecule type" value="Genomic_DNA"/>
</dbReference>
<dbReference type="Pfam" id="PF03215">
    <property type="entry name" value="Rad17"/>
    <property type="match status" value="1"/>
</dbReference>
<keyword evidence="3" id="KW-0547">Nucleotide-binding</keyword>
<evidence type="ECO:0000256" key="6">
    <source>
        <dbReference type="ARBA" id="ARBA00023242"/>
    </source>
</evidence>
<dbReference type="OrthoDB" id="10265971at2759"/>
<evidence type="ECO:0000256" key="3">
    <source>
        <dbReference type="ARBA" id="ARBA00022741"/>
    </source>
</evidence>
<dbReference type="SUPFAM" id="SSF52540">
    <property type="entry name" value="P-loop containing nucleoside triphosphate hydrolases"/>
    <property type="match status" value="1"/>
</dbReference>
<feature type="compositionally biased region" description="Polar residues" evidence="8">
    <location>
        <begin position="21"/>
        <end position="31"/>
    </location>
</feature>
<dbReference type="InterPro" id="IPR004582">
    <property type="entry name" value="Checkpoint_prot_Rad17_Rad24"/>
</dbReference>